<sequence>MIKKWSKSLFSFSFLFLSALGSYSFLEEPPSLTEEPPGLTEEPPNLT</sequence>
<evidence type="ECO:0000313" key="3">
    <source>
        <dbReference type="EMBL" id="WLR43089.1"/>
    </source>
</evidence>
<protein>
    <submittedName>
        <fullName evidence="3">Uncharacterized protein</fullName>
    </submittedName>
</protein>
<reference evidence="3 4" key="1">
    <citation type="submission" date="2023-06" db="EMBL/GenBank/DDBJ databases">
        <title>Five Gram-positive bacteria isolated from mangrove sediments in Shenzhen, Guangdong, China.</title>
        <authorList>
            <person name="Yu S."/>
            <person name="Zheng W."/>
            <person name="Huang Y."/>
        </authorList>
    </citation>
    <scope>NUCLEOTIDE SEQUENCE [LARGE SCALE GENOMIC DNA]</scope>
    <source>
        <strain evidence="3 4">SaN35-3</strain>
    </source>
</reference>
<dbReference type="RefSeq" id="WP_226538911.1">
    <property type="nucleotide sequence ID" value="NZ_CP129013.1"/>
</dbReference>
<keyword evidence="2" id="KW-0732">Signal</keyword>
<name>A0ABY9JUK6_9BACI</name>
<dbReference type="Proteomes" id="UP001197974">
    <property type="component" value="Chromosome"/>
</dbReference>
<feature type="region of interest" description="Disordered" evidence="1">
    <location>
        <begin position="28"/>
        <end position="47"/>
    </location>
</feature>
<gene>
    <name evidence="3" type="ORF">LC087_02450</name>
</gene>
<keyword evidence="4" id="KW-1185">Reference proteome</keyword>
<proteinExistence type="predicted"/>
<dbReference type="EMBL" id="CP129013">
    <property type="protein sequence ID" value="WLR43089.1"/>
    <property type="molecule type" value="Genomic_DNA"/>
</dbReference>
<evidence type="ECO:0000256" key="2">
    <source>
        <dbReference type="SAM" id="SignalP"/>
    </source>
</evidence>
<evidence type="ECO:0000313" key="4">
    <source>
        <dbReference type="Proteomes" id="UP001197974"/>
    </source>
</evidence>
<evidence type="ECO:0000256" key="1">
    <source>
        <dbReference type="SAM" id="MobiDB-lite"/>
    </source>
</evidence>
<feature type="chain" id="PRO_5045190779" evidence="2">
    <location>
        <begin position="25"/>
        <end position="47"/>
    </location>
</feature>
<accession>A0ABY9JUK6</accession>
<feature type="signal peptide" evidence="2">
    <location>
        <begin position="1"/>
        <end position="24"/>
    </location>
</feature>
<organism evidence="3 4">
    <name type="scientific">Bacillus carboniphilus</name>
    <dbReference type="NCBI Taxonomy" id="86663"/>
    <lineage>
        <taxon>Bacteria</taxon>
        <taxon>Bacillati</taxon>
        <taxon>Bacillota</taxon>
        <taxon>Bacilli</taxon>
        <taxon>Bacillales</taxon>
        <taxon>Bacillaceae</taxon>
        <taxon>Bacillus</taxon>
    </lineage>
</organism>